<sequence>MEIEFLEQLKNYPSAYPNDEDYKGTIAGINLQEIESLEQLYNNGNTFPKALRELLFLAGSYCYVLDYLGDTQEELQTDVREWLSNFDRSITRPFFAIDAHNPGEQFLYVYLDEDDDPAVYQAYLPTRNDILPFTILQSTLSEFINVHVDMVKKGYNPF</sequence>
<evidence type="ECO:0000313" key="2">
    <source>
        <dbReference type="Proteomes" id="UP000184112"/>
    </source>
</evidence>
<evidence type="ECO:0000313" key="1">
    <source>
        <dbReference type="EMBL" id="SHG91145.1"/>
    </source>
</evidence>
<dbReference type="EMBL" id="FQWH01000005">
    <property type="protein sequence ID" value="SHG91145.1"/>
    <property type="molecule type" value="Genomic_DNA"/>
</dbReference>
<protein>
    <recommendedName>
        <fullName evidence="3">Knr4/Smi1-like domain-containing protein</fullName>
    </recommendedName>
</protein>
<dbReference type="InterPro" id="IPR037883">
    <property type="entry name" value="Knr4/Smi1-like_sf"/>
</dbReference>
<dbReference type="RefSeq" id="WP_073409615.1">
    <property type="nucleotide sequence ID" value="NZ_FQWH01000005.1"/>
</dbReference>
<name>A0A1M5NNX1_FLAJO</name>
<organism evidence="1 2">
    <name type="scientific">Flavobacterium johnsoniae</name>
    <name type="common">Cytophaga johnsonae</name>
    <dbReference type="NCBI Taxonomy" id="986"/>
    <lineage>
        <taxon>Bacteria</taxon>
        <taxon>Pseudomonadati</taxon>
        <taxon>Bacteroidota</taxon>
        <taxon>Flavobacteriia</taxon>
        <taxon>Flavobacteriales</taxon>
        <taxon>Flavobacteriaceae</taxon>
        <taxon>Flavobacterium</taxon>
    </lineage>
</organism>
<dbReference type="SUPFAM" id="SSF160631">
    <property type="entry name" value="SMI1/KNR4-like"/>
    <property type="match status" value="1"/>
</dbReference>
<proteinExistence type="predicted"/>
<evidence type="ECO:0008006" key="3">
    <source>
        <dbReference type="Google" id="ProtNLM"/>
    </source>
</evidence>
<dbReference type="AlphaFoldDB" id="A0A1M5NNX1"/>
<accession>A0A1M5NNX1</accession>
<reference evidence="1 2" key="1">
    <citation type="submission" date="2016-11" db="EMBL/GenBank/DDBJ databases">
        <authorList>
            <person name="Jaros S."/>
            <person name="Januszkiewicz K."/>
            <person name="Wedrychowicz H."/>
        </authorList>
    </citation>
    <scope>NUCLEOTIDE SEQUENCE [LARGE SCALE GENOMIC DNA]</scope>
    <source>
        <strain evidence="1 2">DSM 6792</strain>
    </source>
</reference>
<gene>
    <name evidence="1" type="ORF">SAMN05444388_10575</name>
</gene>
<dbReference type="Proteomes" id="UP000184112">
    <property type="component" value="Unassembled WGS sequence"/>
</dbReference>